<dbReference type="InterPro" id="IPR052895">
    <property type="entry name" value="HetReg/Transcr_Mod"/>
</dbReference>
<evidence type="ECO:0000313" key="3">
    <source>
        <dbReference type="Proteomes" id="UP001275084"/>
    </source>
</evidence>
<dbReference type="AlphaFoldDB" id="A0AAJ0HD05"/>
<evidence type="ECO:0000259" key="1">
    <source>
        <dbReference type="Pfam" id="PF06985"/>
    </source>
</evidence>
<comment type="caution">
    <text evidence="2">The sequence shown here is derived from an EMBL/GenBank/DDBJ whole genome shotgun (WGS) entry which is preliminary data.</text>
</comment>
<dbReference type="Proteomes" id="UP001275084">
    <property type="component" value="Unassembled WGS sequence"/>
</dbReference>
<dbReference type="PANTHER" id="PTHR24148">
    <property type="entry name" value="ANKYRIN REPEAT DOMAIN-CONTAINING PROTEIN 39 HOMOLOG-RELATED"/>
    <property type="match status" value="1"/>
</dbReference>
<dbReference type="Pfam" id="PF06985">
    <property type="entry name" value="HET"/>
    <property type="match status" value="1"/>
</dbReference>
<name>A0AAJ0HD05_9PEZI</name>
<reference evidence="2" key="2">
    <citation type="submission" date="2023-06" db="EMBL/GenBank/DDBJ databases">
        <authorList>
            <consortium name="Lawrence Berkeley National Laboratory"/>
            <person name="Haridas S."/>
            <person name="Hensen N."/>
            <person name="Bonometti L."/>
            <person name="Westerberg I."/>
            <person name="Brannstrom I.O."/>
            <person name="Guillou S."/>
            <person name="Cros-Aarteil S."/>
            <person name="Calhoun S."/>
            <person name="Kuo A."/>
            <person name="Mondo S."/>
            <person name="Pangilinan J."/>
            <person name="Riley R."/>
            <person name="Labutti K."/>
            <person name="Andreopoulos B."/>
            <person name="Lipzen A."/>
            <person name="Chen C."/>
            <person name="Yanf M."/>
            <person name="Daum C."/>
            <person name="Ng V."/>
            <person name="Clum A."/>
            <person name="Steindorff A."/>
            <person name="Ohm R."/>
            <person name="Martin F."/>
            <person name="Silar P."/>
            <person name="Natvig D."/>
            <person name="Lalanne C."/>
            <person name="Gautier V."/>
            <person name="Ament-Velasquez S.L."/>
            <person name="Kruys A."/>
            <person name="Hutchinson M.I."/>
            <person name="Powell A.J."/>
            <person name="Barry K."/>
            <person name="Miller A.N."/>
            <person name="Grigoriev I.V."/>
            <person name="Debuchy R."/>
            <person name="Gladieux P."/>
            <person name="Thoren M.H."/>
            <person name="Johannesson H."/>
        </authorList>
    </citation>
    <scope>NUCLEOTIDE SEQUENCE</scope>
    <source>
        <strain evidence="2">CBS 955.72</strain>
    </source>
</reference>
<protein>
    <submittedName>
        <fullName evidence="2">Heterokaryon incompatibility protein-domain-containing protein</fullName>
    </submittedName>
</protein>
<dbReference type="EMBL" id="JAUIQD010000006">
    <property type="protein sequence ID" value="KAK3347246.1"/>
    <property type="molecule type" value="Genomic_DNA"/>
</dbReference>
<gene>
    <name evidence="2" type="ORF">B0T25DRAFT_614228</name>
</gene>
<dbReference type="InterPro" id="IPR010730">
    <property type="entry name" value="HET"/>
</dbReference>
<reference evidence="2" key="1">
    <citation type="journal article" date="2023" name="Mol. Phylogenet. Evol.">
        <title>Genome-scale phylogeny and comparative genomics of the fungal order Sordariales.</title>
        <authorList>
            <person name="Hensen N."/>
            <person name="Bonometti L."/>
            <person name="Westerberg I."/>
            <person name="Brannstrom I.O."/>
            <person name="Guillou S."/>
            <person name="Cros-Aarteil S."/>
            <person name="Calhoun S."/>
            <person name="Haridas S."/>
            <person name="Kuo A."/>
            <person name="Mondo S."/>
            <person name="Pangilinan J."/>
            <person name="Riley R."/>
            <person name="LaButti K."/>
            <person name="Andreopoulos B."/>
            <person name="Lipzen A."/>
            <person name="Chen C."/>
            <person name="Yan M."/>
            <person name="Daum C."/>
            <person name="Ng V."/>
            <person name="Clum A."/>
            <person name="Steindorff A."/>
            <person name="Ohm R.A."/>
            <person name="Martin F."/>
            <person name="Silar P."/>
            <person name="Natvig D.O."/>
            <person name="Lalanne C."/>
            <person name="Gautier V."/>
            <person name="Ament-Velasquez S.L."/>
            <person name="Kruys A."/>
            <person name="Hutchinson M.I."/>
            <person name="Powell A.J."/>
            <person name="Barry K."/>
            <person name="Miller A.N."/>
            <person name="Grigoriev I.V."/>
            <person name="Debuchy R."/>
            <person name="Gladieux P."/>
            <person name="Hiltunen Thoren M."/>
            <person name="Johannesson H."/>
        </authorList>
    </citation>
    <scope>NUCLEOTIDE SEQUENCE</scope>
    <source>
        <strain evidence="2">CBS 955.72</strain>
    </source>
</reference>
<dbReference type="PANTHER" id="PTHR24148:SF81">
    <property type="entry name" value="HETEROKARYON INCOMPATIBILITY DOMAIN-CONTAINING PROTEIN"/>
    <property type="match status" value="1"/>
</dbReference>
<organism evidence="2 3">
    <name type="scientific">Lasiosphaeria hispida</name>
    <dbReference type="NCBI Taxonomy" id="260671"/>
    <lineage>
        <taxon>Eukaryota</taxon>
        <taxon>Fungi</taxon>
        <taxon>Dikarya</taxon>
        <taxon>Ascomycota</taxon>
        <taxon>Pezizomycotina</taxon>
        <taxon>Sordariomycetes</taxon>
        <taxon>Sordariomycetidae</taxon>
        <taxon>Sordariales</taxon>
        <taxon>Lasiosphaeriaceae</taxon>
        <taxon>Lasiosphaeria</taxon>
    </lineage>
</organism>
<feature type="domain" description="Heterokaryon incompatibility" evidence="1">
    <location>
        <begin position="147"/>
        <end position="296"/>
    </location>
</feature>
<sequence length="892" mass="101034">MPEIEPEVEPWGNSRWHTEQCQLPDIVVSATGIHCGACNRTPNMPEMLARQREEEGFRTFPPDEPYGAMDLFWPSTVPYAGGTRMRSADYGGLFGVDFGEMDEDWDPIYPEALQANEIRLLRLDAAEDPDTPIHLSLEAHNERYPEYEATSYTWGGEDGDNARCWPVYVGPYWDVLLQTKNCRDMLTFLRPNDGVTFNRVLWVDAICINQNDNNERASQVAQMRQIYKRCRRVVVYLGPDVATSPSQAYPLRRSFEEVATLRPSSDLKQFFDSDNSSLLGSLLQRRYFGRVWVIQELLLARQVVIQVGDLEVLIDASSRPSLLQRQKDEPGYSWEDTAAPWMQFAAQGRFMDLSIAELLELTNRSTCSDPRDKVFGLLGLIQEDDRVPIPDYSLSLGHVLAGIAAHCVLSDRSPELFCNAAGYEAHCQSPSWIPAWDQFLPLHDAAQVPARKWSSGPSAAEVQEINTRFCQLFSSPYSRLFDVNTEMKQGNPEHVILCQEQGGGDTPMVRDRIPWHKNAVVHPSTAALTLNLTHLGTIPAYLEVHHKLDGMTSYRITTGNGNEALQPAKLRDGSVAMYILSRRPELEKVLKPLDHIFILDRPDKPPLFLILRPCNTPDGSFSLITSCHHVLFELSRAAMHFAIRWTGKTQSVFLFDIQRSFDQAMSDMDSHYKATGATGSNVVRCPFPGIEGCRHAEWLALLHGRLYSRVYPEAYCGMASNDFRLRLQMIDAYISHVHPRFEPQKHVHPDQSKAVLSLRVAPSNREGIFKPGGLLFMFPHRAYASEVSGRSAWPWDTDKTNPPSRVDTCELDQDRRDEDIYIYAFDSDLHAAFWTMLTNSMFFDISHTVAEIGGDGGSLPRRECLFWAYPRLPWQLVDAFGTTGSLFRVTIS</sequence>
<accession>A0AAJ0HD05</accession>
<keyword evidence="3" id="KW-1185">Reference proteome</keyword>
<proteinExistence type="predicted"/>
<evidence type="ECO:0000313" key="2">
    <source>
        <dbReference type="EMBL" id="KAK3347246.1"/>
    </source>
</evidence>